<comment type="caution">
    <text evidence="2">The sequence shown here is derived from an EMBL/GenBank/DDBJ whole genome shotgun (WGS) entry which is preliminary data.</text>
</comment>
<feature type="compositionally biased region" description="Basic and acidic residues" evidence="1">
    <location>
        <begin position="18"/>
        <end position="44"/>
    </location>
</feature>
<evidence type="ECO:0000256" key="1">
    <source>
        <dbReference type="SAM" id="MobiDB-lite"/>
    </source>
</evidence>
<gene>
    <name evidence="2" type="ORF">F2Q69_00011175</name>
</gene>
<feature type="compositionally biased region" description="Polar residues" evidence="1">
    <location>
        <begin position="1"/>
        <end position="11"/>
    </location>
</feature>
<dbReference type="AlphaFoldDB" id="A0A8S9R1M6"/>
<protein>
    <submittedName>
        <fullName evidence="2">Uncharacterized protein</fullName>
    </submittedName>
</protein>
<organism evidence="2 3">
    <name type="scientific">Brassica cretica</name>
    <name type="common">Mustard</name>
    <dbReference type="NCBI Taxonomy" id="69181"/>
    <lineage>
        <taxon>Eukaryota</taxon>
        <taxon>Viridiplantae</taxon>
        <taxon>Streptophyta</taxon>
        <taxon>Embryophyta</taxon>
        <taxon>Tracheophyta</taxon>
        <taxon>Spermatophyta</taxon>
        <taxon>Magnoliopsida</taxon>
        <taxon>eudicotyledons</taxon>
        <taxon>Gunneridae</taxon>
        <taxon>Pentapetalae</taxon>
        <taxon>rosids</taxon>
        <taxon>malvids</taxon>
        <taxon>Brassicales</taxon>
        <taxon>Brassicaceae</taxon>
        <taxon>Brassiceae</taxon>
        <taxon>Brassica</taxon>
    </lineage>
</organism>
<accession>A0A8S9R1M6</accession>
<sequence>MNSQPSRQQGTLPGKPEQNPKETMKEITLRSGRELPPRVFTKDGEKQGGEVAINMDDEVVIVDEKVDEEILEKIVEAKGKGKVGEEKRTVKHGETAVGVKTGHDGINAWKFLENQLSIDP</sequence>
<name>A0A8S9R1M6_BRACR</name>
<evidence type="ECO:0000313" key="3">
    <source>
        <dbReference type="Proteomes" id="UP000712600"/>
    </source>
</evidence>
<feature type="region of interest" description="Disordered" evidence="1">
    <location>
        <begin position="1"/>
        <end position="44"/>
    </location>
</feature>
<reference evidence="2" key="1">
    <citation type="submission" date="2019-12" db="EMBL/GenBank/DDBJ databases">
        <title>Genome sequencing and annotation of Brassica cretica.</title>
        <authorList>
            <person name="Studholme D.J."/>
            <person name="Sarris P."/>
        </authorList>
    </citation>
    <scope>NUCLEOTIDE SEQUENCE</scope>
    <source>
        <strain evidence="2">PFS-109/04</strain>
        <tissue evidence="2">Leaf</tissue>
    </source>
</reference>
<dbReference type="EMBL" id="QGKX02000996">
    <property type="protein sequence ID" value="KAF3559276.1"/>
    <property type="molecule type" value="Genomic_DNA"/>
</dbReference>
<dbReference type="Proteomes" id="UP000712600">
    <property type="component" value="Unassembled WGS sequence"/>
</dbReference>
<proteinExistence type="predicted"/>
<evidence type="ECO:0000313" key="2">
    <source>
        <dbReference type="EMBL" id="KAF3559276.1"/>
    </source>
</evidence>